<evidence type="ECO:0000256" key="1">
    <source>
        <dbReference type="SAM" id="MobiDB-lite"/>
    </source>
</evidence>
<gene>
    <name evidence="2" type="ORF">H4219_005875</name>
</gene>
<feature type="region of interest" description="Disordered" evidence="1">
    <location>
        <begin position="1"/>
        <end position="50"/>
    </location>
</feature>
<dbReference type="OrthoDB" id="4386654at2759"/>
<feature type="compositionally biased region" description="Polar residues" evidence="1">
    <location>
        <begin position="20"/>
        <end position="29"/>
    </location>
</feature>
<dbReference type="PANTHER" id="PTHR34141">
    <property type="match status" value="1"/>
</dbReference>
<evidence type="ECO:0000313" key="2">
    <source>
        <dbReference type="EMBL" id="KAJ1911637.1"/>
    </source>
</evidence>
<sequence>SQIPLVRTSSKSVVQRMPVKSTTRLTAASSRERPPAVTRKQQPAGTPKTTLHACPTAPTCPTLRANPFPEVTDLFCRLPLPTLFYQLEAVHLGDLLRLWVRPVVEKHSLRFSRAIRSAPDKPEVACSTSRRTPSPGNLIPGLLDCKREKKTLSRAPAGVSEFIALPLNSHILDRLTHVQLLFTWNPSPLQSSRISLEYLLLPPRSALEAVPVELTP</sequence>
<feature type="compositionally biased region" description="Polar residues" evidence="1">
    <location>
        <begin position="1"/>
        <end position="13"/>
    </location>
</feature>
<protein>
    <submittedName>
        <fullName evidence="2">Uncharacterized protein</fullName>
    </submittedName>
</protein>
<accession>A0A9W8DIZ4</accession>
<feature type="compositionally biased region" description="Polar residues" evidence="1">
    <location>
        <begin position="39"/>
        <end position="49"/>
    </location>
</feature>
<name>A0A9W8DIZ4_9FUNG</name>
<reference evidence="2" key="1">
    <citation type="submission" date="2022-07" db="EMBL/GenBank/DDBJ databases">
        <title>Phylogenomic reconstructions and comparative analyses of Kickxellomycotina fungi.</title>
        <authorList>
            <person name="Reynolds N.K."/>
            <person name="Stajich J.E."/>
            <person name="Barry K."/>
            <person name="Grigoriev I.V."/>
            <person name="Crous P."/>
            <person name="Smith M.E."/>
        </authorList>
    </citation>
    <scope>NUCLEOTIDE SEQUENCE</scope>
    <source>
        <strain evidence="2">NBRC 100468</strain>
    </source>
</reference>
<dbReference type="Proteomes" id="UP001150538">
    <property type="component" value="Unassembled WGS sequence"/>
</dbReference>
<dbReference type="PANTHER" id="PTHR34141:SF1">
    <property type="match status" value="1"/>
</dbReference>
<keyword evidence="3" id="KW-1185">Reference proteome</keyword>
<organism evidence="2 3">
    <name type="scientific">Mycoemilia scoparia</name>
    <dbReference type="NCBI Taxonomy" id="417184"/>
    <lineage>
        <taxon>Eukaryota</taxon>
        <taxon>Fungi</taxon>
        <taxon>Fungi incertae sedis</taxon>
        <taxon>Zoopagomycota</taxon>
        <taxon>Kickxellomycotina</taxon>
        <taxon>Kickxellomycetes</taxon>
        <taxon>Kickxellales</taxon>
        <taxon>Kickxellaceae</taxon>
        <taxon>Mycoemilia</taxon>
    </lineage>
</organism>
<proteinExistence type="predicted"/>
<evidence type="ECO:0000313" key="3">
    <source>
        <dbReference type="Proteomes" id="UP001150538"/>
    </source>
</evidence>
<dbReference type="EMBL" id="JANBPU010000426">
    <property type="protein sequence ID" value="KAJ1911637.1"/>
    <property type="molecule type" value="Genomic_DNA"/>
</dbReference>
<dbReference type="AlphaFoldDB" id="A0A9W8DIZ4"/>
<feature type="non-terminal residue" evidence="2">
    <location>
        <position position="1"/>
    </location>
</feature>
<comment type="caution">
    <text evidence="2">The sequence shown here is derived from an EMBL/GenBank/DDBJ whole genome shotgun (WGS) entry which is preliminary data.</text>
</comment>